<keyword evidence="7" id="KW-0443">Lipid metabolism</keyword>
<dbReference type="OMA" id="NHHPLAP"/>
<organism evidence="8 9">
    <name type="scientific">Amborella trichopoda</name>
    <dbReference type="NCBI Taxonomy" id="13333"/>
    <lineage>
        <taxon>Eukaryota</taxon>
        <taxon>Viridiplantae</taxon>
        <taxon>Streptophyta</taxon>
        <taxon>Embryophyta</taxon>
        <taxon>Tracheophyta</taxon>
        <taxon>Spermatophyta</taxon>
        <taxon>Magnoliopsida</taxon>
        <taxon>Amborellales</taxon>
        <taxon>Amborellaceae</taxon>
        <taxon>Amborella</taxon>
    </lineage>
</organism>
<dbReference type="PANTHER" id="PTHR45650:SF79">
    <property type="entry name" value="GDSL ESTERASE_LIPASE 7"/>
    <property type="match status" value="1"/>
</dbReference>
<dbReference type="InterPro" id="IPR035669">
    <property type="entry name" value="SGNH_plant_lipase-like"/>
</dbReference>
<evidence type="ECO:0000256" key="4">
    <source>
        <dbReference type="ARBA" id="ARBA00022729"/>
    </source>
</evidence>
<evidence type="ECO:0000313" key="8">
    <source>
        <dbReference type="EMBL" id="ERN05769.1"/>
    </source>
</evidence>
<dbReference type="GO" id="GO:0016788">
    <property type="term" value="F:hydrolase activity, acting on ester bonds"/>
    <property type="evidence" value="ECO:0007669"/>
    <property type="project" value="InterPro"/>
</dbReference>
<dbReference type="InterPro" id="IPR036514">
    <property type="entry name" value="SGNH_hydro_sf"/>
</dbReference>
<evidence type="ECO:0000256" key="2">
    <source>
        <dbReference type="ARBA" id="ARBA00008668"/>
    </source>
</evidence>
<evidence type="ECO:0000256" key="5">
    <source>
        <dbReference type="ARBA" id="ARBA00022801"/>
    </source>
</evidence>
<dbReference type="PANTHER" id="PTHR45650">
    <property type="entry name" value="GDSL-LIKE LIPASE/ACYLHYDROLASE-RELATED"/>
    <property type="match status" value="1"/>
</dbReference>
<evidence type="ECO:0000256" key="3">
    <source>
        <dbReference type="ARBA" id="ARBA00022525"/>
    </source>
</evidence>
<keyword evidence="9" id="KW-1185">Reference proteome</keyword>
<dbReference type="Pfam" id="PF00657">
    <property type="entry name" value="Lipase_GDSL"/>
    <property type="match status" value="1"/>
</dbReference>
<dbReference type="GO" id="GO:0016042">
    <property type="term" value="P:lipid catabolic process"/>
    <property type="evidence" value="ECO:0007669"/>
    <property type="project" value="UniProtKB-KW"/>
</dbReference>
<proteinExistence type="inferred from homology"/>
<evidence type="ECO:0000256" key="7">
    <source>
        <dbReference type="ARBA" id="ARBA00023098"/>
    </source>
</evidence>
<dbReference type="Gramene" id="ERN05769">
    <property type="protein sequence ID" value="ERN05769"/>
    <property type="gene ID" value="AMTR_s00006p00253020"/>
</dbReference>
<protein>
    <recommendedName>
        <fullName evidence="10">GDSL esterase/lipase</fullName>
    </recommendedName>
</protein>
<keyword evidence="5" id="KW-0378">Hydrolase</keyword>
<dbReference type="Proteomes" id="UP000017836">
    <property type="component" value="Unassembled WGS sequence"/>
</dbReference>
<dbReference type="InterPro" id="IPR051238">
    <property type="entry name" value="GDSL_esterase/lipase"/>
</dbReference>
<keyword evidence="3" id="KW-0964">Secreted</keyword>
<sequence>MEVEGDALSPAMFIFGDSLVDDGNNNHIPTVARADYAPYGVDFGYPNGRFTNGLTVVDYGAKLLGLPLIPAYLSPLSKGPAILKGLNYASAAAGILDQTGRHFGSRISLNQQLNLFEKTVKVDLPVLLESAETLSLYLSESIFVVGIAGNDYINNYLLPLLYDSSRVYSPDAFADLLINTYSQQLRRLYGLGARKMVVVGVGPLGCLPSQIFMVNNNGSCVDNVNDLVLGFNDRLFDLIDTLNSTLPESFFIYQNAYSITLDIVTNPSSYGFTYGNTACCGLGRYGGYLRCLPLQPPCNNRDQYVFFDAFHPTSAVNSIIAERCYGESPTDDCYPIGVRELAQL</sequence>
<keyword evidence="6" id="KW-0442">Lipid degradation</keyword>
<comment type="subcellular location">
    <subcellularLocation>
        <location evidence="1">Secreted</location>
    </subcellularLocation>
</comment>
<dbReference type="GO" id="GO:0005576">
    <property type="term" value="C:extracellular region"/>
    <property type="evidence" value="ECO:0007669"/>
    <property type="project" value="UniProtKB-SubCell"/>
</dbReference>
<evidence type="ECO:0000256" key="1">
    <source>
        <dbReference type="ARBA" id="ARBA00004613"/>
    </source>
</evidence>
<evidence type="ECO:0000256" key="6">
    <source>
        <dbReference type="ARBA" id="ARBA00022963"/>
    </source>
</evidence>
<dbReference type="EMBL" id="KI393980">
    <property type="protein sequence ID" value="ERN05769.1"/>
    <property type="molecule type" value="Genomic_DNA"/>
</dbReference>
<evidence type="ECO:0008006" key="10">
    <source>
        <dbReference type="Google" id="ProtNLM"/>
    </source>
</evidence>
<name>W1PDJ3_AMBTC</name>
<comment type="similarity">
    <text evidence="2">Belongs to the 'GDSL' lipolytic enzyme family.</text>
</comment>
<accession>W1PDJ3</accession>
<dbReference type="Gene3D" id="3.40.50.1110">
    <property type="entry name" value="SGNH hydrolase"/>
    <property type="match status" value="1"/>
</dbReference>
<dbReference type="HOGENOM" id="CLU_015101_0_0_1"/>
<dbReference type="eggNOG" id="ENOG502QPV1">
    <property type="taxonomic scope" value="Eukaryota"/>
</dbReference>
<keyword evidence="4" id="KW-0732">Signal</keyword>
<reference evidence="9" key="1">
    <citation type="journal article" date="2013" name="Science">
        <title>The Amborella genome and the evolution of flowering plants.</title>
        <authorList>
            <consortium name="Amborella Genome Project"/>
        </authorList>
    </citation>
    <scope>NUCLEOTIDE SEQUENCE [LARGE SCALE GENOMIC DNA]</scope>
</reference>
<dbReference type="AlphaFoldDB" id="W1PDJ3"/>
<dbReference type="InterPro" id="IPR001087">
    <property type="entry name" value="GDSL"/>
</dbReference>
<dbReference type="CDD" id="cd01837">
    <property type="entry name" value="SGNH_plant_lipase_like"/>
    <property type="match status" value="1"/>
</dbReference>
<gene>
    <name evidence="8" type="ORF">AMTR_s00006p00253020</name>
</gene>
<evidence type="ECO:0000313" key="9">
    <source>
        <dbReference type="Proteomes" id="UP000017836"/>
    </source>
</evidence>